<evidence type="ECO:0000313" key="2">
    <source>
        <dbReference type="Proteomes" id="UP000004110"/>
    </source>
</evidence>
<protein>
    <submittedName>
        <fullName evidence="1">Uncharacterized protein</fullName>
    </submittedName>
</protein>
<keyword evidence="2" id="KW-1185">Reference proteome</keyword>
<gene>
    <name evidence="1" type="ORF">BACUNI_04631</name>
</gene>
<organism evidence="1 2">
    <name type="scientific">Bacteroides uniformis (strain ATCC 8492 / DSM 6597 / CCUG 4942 / CIP 103695 / JCM 5828 / KCTC 5204 / NCTC 13054 / VPI 0061)</name>
    <dbReference type="NCBI Taxonomy" id="411479"/>
    <lineage>
        <taxon>Bacteria</taxon>
        <taxon>Pseudomonadati</taxon>
        <taxon>Bacteroidota</taxon>
        <taxon>Bacteroidia</taxon>
        <taxon>Bacteroidales</taxon>
        <taxon>Bacteroidaceae</taxon>
        <taxon>Bacteroides</taxon>
    </lineage>
</organism>
<name>A0ABC9N5V3_BACUC</name>
<dbReference type="EMBL" id="AAYH02000049">
    <property type="protein sequence ID" value="EDO52077.1"/>
    <property type="molecule type" value="Genomic_DNA"/>
</dbReference>
<accession>A0ABC9N5V3</accession>
<reference evidence="1" key="2">
    <citation type="submission" date="2013-11" db="EMBL/GenBank/DDBJ databases">
        <title>Draft genome sequence of Bacteroides uniformis (ATCC 8492).</title>
        <authorList>
            <person name="Sudarsanam P."/>
            <person name="Ley R."/>
            <person name="Guruge J."/>
            <person name="Turnbaugh P.J."/>
            <person name="Mahowald M."/>
            <person name="Liep D."/>
            <person name="Gordon J."/>
        </authorList>
    </citation>
    <scope>NUCLEOTIDE SEQUENCE</scope>
    <source>
        <strain evidence="1">ATCC 8492</strain>
    </source>
</reference>
<evidence type="ECO:0000313" key="1">
    <source>
        <dbReference type="EMBL" id="EDO52077.1"/>
    </source>
</evidence>
<dbReference type="AlphaFoldDB" id="A0ABC9N5V3"/>
<dbReference type="Proteomes" id="UP000004110">
    <property type="component" value="Unassembled WGS sequence"/>
</dbReference>
<proteinExistence type="predicted"/>
<comment type="caution">
    <text evidence="1">The sequence shown here is derived from an EMBL/GenBank/DDBJ whole genome shotgun (WGS) entry which is preliminary data.</text>
</comment>
<sequence>MAKELASTFNKENSNNTDKIILSFIVFHFLFIQN</sequence>
<reference evidence="1" key="1">
    <citation type="submission" date="2007-06" db="EMBL/GenBank/DDBJ databases">
        <authorList>
            <person name="Fulton L."/>
            <person name="Clifton S."/>
            <person name="Fulton B."/>
            <person name="Xu J."/>
            <person name="Minx P."/>
            <person name="Pepin K.H."/>
            <person name="Johnson M."/>
            <person name="Thiruvilangam P."/>
            <person name="Bhonagiri V."/>
            <person name="Nash W.E."/>
            <person name="Mardis E.R."/>
            <person name="Wilson R.K."/>
        </authorList>
    </citation>
    <scope>NUCLEOTIDE SEQUENCE [LARGE SCALE GENOMIC DNA]</scope>
    <source>
        <strain evidence="1">ATCC 8492</strain>
    </source>
</reference>